<gene>
    <name evidence="2" type="ORF">THMIRHAS_06210</name>
</gene>
<keyword evidence="3" id="KW-1185">Reference proteome</keyword>
<organism evidence="2 3">
    <name type="scientific">Thiosulfatimonas sediminis</name>
    <dbReference type="NCBI Taxonomy" id="2675054"/>
    <lineage>
        <taxon>Bacteria</taxon>
        <taxon>Pseudomonadati</taxon>
        <taxon>Pseudomonadota</taxon>
        <taxon>Gammaproteobacteria</taxon>
        <taxon>Thiotrichales</taxon>
        <taxon>Piscirickettsiaceae</taxon>
        <taxon>Thiosulfatimonas</taxon>
    </lineage>
</organism>
<proteinExistence type="predicted"/>
<evidence type="ECO:0000313" key="3">
    <source>
        <dbReference type="Proteomes" id="UP000501726"/>
    </source>
</evidence>
<keyword evidence="1" id="KW-0472">Membrane</keyword>
<dbReference type="AlphaFoldDB" id="A0A6F8PTB1"/>
<feature type="transmembrane region" description="Helical" evidence="1">
    <location>
        <begin position="6"/>
        <end position="28"/>
    </location>
</feature>
<protein>
    <submittedName>
        <fullName evidence="2">Uncharacterized protein</fullName>
    </submittedName>
</protein>
<accession>A0A6F8PTB1</accession>
<sequence>MPSTAFITKFILFDLVILASGTVTIKFIGDMKFMNPITVLQKKTANIKMTFAA</sequence>
<dbReference type="Proteomes" id="UP000501726">
    <property type="component" value="Chromosome"/>
</dbReference>
<reference evidence="3" key="1">
    <citation type="submission" date="2019-11" db="EMBL/GenBank/DDBJ databases">
        <title>Isolation and characterization of two novel species in the genus Thiomicrorhabdus.</title>
        <authorList>
            <person name="Mochizuki J."/>
            <person name="Kojima H."/>
            <person name="Fukui M."/>
        </authorList>
    </citation>
    <scope>NUCLEOTIDE SEQUENCE [LARGE SCALE GENOMIC DNA]</scope>
    <source>
        <strain evidence="3">aks77</strain>
    </source>
</reference>
<dbReference type="KEGG" id="tse:THMIRHAS_06210"/>
<dbReference type="EMBL" id="AP021889">
    <property type="protein sequence ID" value="BBP45248.1"/>
    <property type="molecule type" value="Genomic_DNA"/>
</dbReference>
<evidence type="ECO:0000256" key="1">
    <source>
        <dbReference type="SAM" id="Phobius"/>
    </source>
</evidence>
<keyword evidence="1" id="KW-1133">Transmembrane helix</keyword>
<keyword evidence="1" id="KW-0812">Transmembrane</keyword>
<evidence type="ECO:0000313" key="2">
    <source>
        <dbReference type="EMBL" id="BBP45248.1"/>
    </source>
</evidence>
<name>A0A6F8PTB1_9GAMM</name>